<comment type="caution">
    <text evidence="1">The sequence shown here is derived from an EMBL/GenBank/DDBJ whole genome shotgun (WGS) entry which is preliminary data.</text>
</comment>
<protein>
    <submittedName>
        <fullName evidence="1">Uncharacterized protein</fullName>
    </submittedName>
</protein>
<dbReference type="EMBL" id="BQNB010015843">
    <property type="protein sequence ID" value="GJT44788.1"/>
    <property type="molecule type" value="Genomic_DNA"/>
</dbReference>
<reference evidence="1" key="2">
    <citation type="submission" date="2022-01" db="EMBL/GenBank/DDBJ databases">
        <authorList>
            <person name="Yamashiro T."/>
            <person name="Shiraishi A."/>
            <person name="Satake H."/>
            <person name="Nakayama K."/>
        </authorList>
    </citation>
    <scope>NUCLEOTIDE SEQUENCE</scope>
</reference>
<accession>A0ABQ5E2V2</accession>
<evidence type="ECO:0000313" key="2">
    <source>
        <dbReference type="Proteomes" id="UP001151760"/>
    </source>
</evidence>
<reference evidence="1" key="1">
    <citation type="journal article" date="2022" name="Int. J. Mol. Sci.">
        <title>Draft Genome of Tanacetum Coccineum: Genomic Comparison of Closely Related Tanacetum-Family Plants.</title>
        <authorList>
            <person name="Yamashiro T."/>
            <person name="Shiraishi A."/>
            <person name="Nakayama K."/>
            <person name="Satake H."/>
        </authorList>
    </citation>
    <scope>NUCLEOTIDE SEQUENCE</scope>
</reference>
<proteinExistence type="predicted"/>
<keyword evidence="2" id="KW-1185">Reference proteome</keyword>
<gene>
    <name evidence="1" type="ORF">Tco_0953503</name>
</gene>
<sequence length="185" mass="21245">MVMANRLSHLNFGTINDLTKHELVYGLPKFKYGKYYLCSAYERGKSKKSSHPSSGSEYSFSKVGMLQWITWDQCRLASFIGRNVYFMTVDALFHDSHGGMWDRRENVIVSLVVKWLGIEADASKSLIFLRMHSARLYGMTLQLSNRDSPFMTEIRVSLLWVYASLVLSPAYNLEDLPRGKVSLQK</sequence>
<dbReference type="Proteomes" id="UP001151760">
    <property type="component" value="Unassembled WGS sequence"/>
</dbReference>
<name>A0ABQ5E2V2_9ASTR</name>
<organism evidence="1 2">
    <name type="scientific">Tanacetum coccineum</name>
    <dbReference type="NCBI Taxonomy" id="301880"/>
    <lineage>
        <taxon>Eukaryota</taxon>
        <taxon>Viridiplantae</taxon>
        <taxon>Streptophyta</taxon>
        <taxon>Embryophyta</taxon>
        <taxon>Tracheophyta</taxon>
        <taxon>Spermatophyta</taxon>
        <taxon>Magnoliopsida</taxon>
        <taxon>eudicotyledons</taxon>
        <taxon>Gunneridae</taxon>
        <taxon>Pentapetalae</taxon>
        <taxon>asterids</taxon>
        <taxon>campanulids</taxon>
        <taxon>Asterales</taxon>
        <taxon>Asteraceae</taxon>
        <taxon>Asteroideae</taxon>
        <taxon>Anthemideae</taxon>
        <taxon>Anthemidinae</taxon>
        <taxon>Tanacetum</taxon>
    </lineage>
</organism>
<evidence type="ECO:0000313" key="1">
    <source>
        <dbReference type="EMBL" id="GJT44788.1"/>
    </source>
</evidence>